<dbReference type="RefSeq" id="WP_040198973.1">
    <property type="nucleotide sequence ID" value="NZ_CP010311.1"/>
</dbReference>
<keyword evidence="9 11" id="KW-0520">NAD</keyword>
<sequence>MRVGILGGTFNPIHVAHLRIAEEVREACALDQVLFIPAAAPPHKKVSGQTAFDHRLAMVEAAIEDNPWFAASDLESRRSGKSYSVHTLDILRAEYPDNEYFFIMGMDSFREISSWREYGRLFELCHIVVTARPGSQGGSPLDLLPVADRNEFCYDGAFRGLVHRSGFTIVFVEETFLDISSTRIRDLCRDQRSVRYLVPPAVEQYISHFALYRAS</sequence>
<comment type="catalytic activity">
    <reaction evidence="10 11">
        <text>nicotinate beta-D-ribonucleotide + ATP + H(+) = deamido-NAD(+) + diphosphate</text>
        <dbReference type="Rhea" id="RHEA:22860"/>
        <dbReference type="ChEBI" id="CHEBI:15378"/>
        <dbReference type="ChEBI" id="CHEBI:30616"/>
        <dbReference type="ChEBI" id="CHEBI:33019"/>
        <dbReference type="ChEBI" id="CHEBI:57502"/>
        <dbReference type="ChEBI" id="CHEBI:58437"/>
        <dbReference type="EC" id="2.7.7.18"/>
    </reaction>
</comment>
<evidence type="ECO:0000256" key="2">
    <source>
        <dbReference type="ARBA" id="ARBA00005019"/>
    </source>
</evidence>
<keyword evidence="5 11" id="KW-0808">Transferase</keyword>
<dbReference type="AlphaFoldDB" id="A0A0B5FPS7"/>
<keyword evidence="7 11" id="KW-0547">Nucleotide-binding</keyword>
<proteinExistence type="inferred from homology"/>
<dbReference type="KEGG" id="gsb:GSUB_02045"/>
<keyword evidence="6 11" id="KW-0548">Nucleotidyltransferase</keyword>
<evidence type="ECO:0000256" key="10">
    <source>
        <dbReference type="ARBA" id="ARBA00048721"/>
    </source>
</evidence>
<keyword evidence="8 11" id="KW-0067">ATP-binding</keyword>
<protein>
    <recommendedName>
        <fullName evidence="11">Probable nicotinate-nucleotide adenylyltransferase</fullName>
        <ecNumber evidence="11">2.7.7.18</ecNumber>
    </recommendedName>
    <alternativeName>
        <fullName evidence="11">Deamido-NAD(+) diphosphorylase</fullName>
    </alternativeName>
    <alternativeName>
        <fullName evidence="11">Deamido-NAD(+) pyrophosphorylase</fullName>
    </alternativeName>
    <alternativeName>
        <fullName evidence="11">Nicotinate mononucleotide adenylyltransferase</fullName>
        <shortName evidence="11">NaMN adenylyltransferase</shortName>
    </alternativeName>
</protein>
<keyword evidence="4 11" id="KW-0662">Pyridine nucleotide biosynthesis</keyword>
<evidence type="ECO:0000256" key="5">
    <source>
        <dbReference type="ARBA" id="ARBA00022679"/>
    </source>
</evidence>
<organism evidence="13 14">
    <name type="scientific">Geoalkalibacter subterraneus</name>
    <dbReference type="NCBI Taxonomy" id="483547"/>
    <lineage>
        <taxon>Bacteria</taxon>
        <taxon>Pseudomonadati</taxon>
        <taxon>Thermodesulfobacteriota</taxon>
        <taxon>Desulfuromonadia</taxon>
        <taxon>Desulfuromonadales</taxon>
        <taxon>Geoalkalibacteraceae</taxon>
        <taxon>Geoalkalibacter</taxon>
    </lineage>
</organism>
<evidence type="ECO:0000256" key="3">
    <source>
        <dbReference type="ARBA" id="ARBA00009014"/>
    </source>
</evidence>
<evidence type="ECO:0000313" key="14">
    <source>
        <dbReference type="Proteomes" id="UP000035036"/>
    </source>
</evidence>
<dbReference type="Gene3D" id="3.40.50.620">
    <property type="entry name" value="HUPs"/>
    <property type="match status" value="1"/>
</dbReference>
<dbReference type="Pfam" id="PF01467">
    <property type="entry name" value="CTP_transf_like"/>
    <property type="match status" value="1"/>
</dbReference>
<dbReference type="GO" id="GO:0005524">
    <property type="term" value="F:ATP binding"/>
    <property type="evidence" value="ECO:0007669"/>
    <property type="project" value="UniProtKB-KW"/>
</dbReference>
<evidence type="ECO:0000256" key="4">
    <source>
        <dbReference type="ARBA" id="ARBA00022642"/>
    </source>
</evidence>
<evidence type="ECO:0000313" key="13">
    <source>
        <dbReference type="EMBL" id="AJF05591.1"/>
    </source>
</evidence>
<dbReference type="PANTHER" id="PTHR39321:SF3">
    <property type="entry name" value="PHOSPHOPANTETHEINE ADENYLYLTRANSFERASE"/>
    <property type="match status" value="1"/>
</dbReference>
<gene>
    <name evidence="11" type="primary">nadD</name>
    <name evidence="13" type="ORF">GSUB_02045</name>
</gene>
<dbReference type="GO" id="GO:0004515">
    <property type="term" value="F:nicotinate-nucleotide adenylyltransferase activity"/>
    <property type="evidence" value="ECO:0007669"/>
    <property type="project" value="UniProtKB-UniRule"/>
</dbReference>
<evidence type="ECO:0000256" key="9">
    <source>
        <dbReference type="ARBA" id="ARBA00023027"/>
    </source>
</evidence>
<dbReference type="InterPro" id="IPR004821">
    <property type="entry name" value="Cyt_trans-like"/>
</dbReference>
<comment type="similarity">
    <text evidence="3 11">Belongs to the NadD family.</text>
</comment>
<dbReference type="NCBIfam" id="TIGR00125">
    <property type="entry name" value="cyt_tran_rel"/>
    <property type="match status" value="1"/>
</dbReference>
<comment type="pathway">
    <text evidence="2 11">Cofactor biosynthesis; NAD(+) biosynthesis; deamido-NAD(+) from nicotinate D-ribonucleotide: step 1/1.</text>
</comment>
<dbReference type="HAMAP" id="MF_00244">
    <property type="entry name" value="NaMN_adenylyltr"/>
    <property type="match status" value="1"/>
</dbReference>
<evidence type="ECO:0000256" key="1">
    <source>
        <dbReference type="ARBA" id="ARBA00002324"/>
    </source>
</evidence>
<dbReference type="UniPathway" id="UPA00253">
    <property type="reaction ID" value="UER00332"/>
</dbReference>
<name>A0A0B5FPS7_9BACT</name>
<dbReference type="CDD" id="cd02165">
    <property type="entry name" value="NMNAT"/>
    <property type="match status" value="1"/>
</dbReference>
<keyword evidence="14" id="KW-1185">Reference proteome</keyword>
<dbReference type="EMBL" id="CP010311">
    <property type="protein sequence ID" value="AJF05591.1"/>
    <property type="molecule type" value="Genomic_DNA"/>
</dbReference>
<evidence type="ECO:0000259" key="12">
    <source>
        <dbReference type="Pfam" id="PF01467"/>
    </source>
</evidence>
<dbReference type="OrthoDB" id="5295945at2"/>
<evidence type="ECO:0000256" key="11">
    <source>
        <dbReference type="HAMAP-Rule" id="MF_00244"/>
    </source>
</evidence>
<dbReference type="HOGENOM" id="CLU_069765_3_1_7"/>
<evidence type="ECO:0000256" key="7">
    <source>
        <dbReference type="ARBA" id="ARBA00022741"/>
    </source>
</evidence>
<dbReference type="PANTHER" id="PTHR39321">
    <property type="entry name" value="NICOTINATE-NUCLEOTIDE ADENYLYLTRANSFERASE-RELATED"/>
    <property type="match status" value="1"/>
</dbReference>
<dbReference type="STRING" id="483547.GSUB_02045"/>
<feature type="domain" description="Cytidyltransferase-like" evidence="12">
    <location>
        <begin position="5"/>
        <end position="186"/>
    </location>
</feature>
<dbReference type="GO" id="GO:0009435">
    <property type="term" value="P:NAD+ biosynthetic process"/>
    <property type="evidence" value="ECO:0007669"/>
    <property type="project" value="UniProtKB-UniRule"/>
</dbReference>
<dbReference type="NCBIfam" id="NF000840">
    <property type="entry name" value="PRK00071.1-3"/>
    <property type="match status" value="1"/>
</dbReference>
<dbReference type="EC" id="2.7.7.18" evidence="11"/>
<dbReference type="NCBIfam" id="TIGR00482">
    <property type="entry name" value="nicotinate (nicotinamide) nucleotide adenylyltransferase"/>
    <property type="match status" value="1"/>
</dbReference>
<accession>A0A0B5FPS7</accession>
<evidence type="ECO:0000256" key="6">
    <source>
        <dbReference type="ARBA" id="ARBA00022695"/>
    </source>
</evidence>
<dbReference type="SUPFAM" id="SSF52374">
    <property type="entry name" value="Nucleotidylyl transferase"/>
    <property type="match status" value="1"/>
</dbReference>
<evidence type="ECO:0000256" key="8">
    <source>
        <dbReference type="ARBA" id="ARBA00022840"/>
    </source>
</evidence>
<dbReference type="InterPro" id="IPR005248">
    <property type="entry name" value="NadD/NMNAT"/>
</dbReference>
<dbReference type="InterPro" id="IPR014729">
    <property type="entry name" value="Rossmann-like_a/b/a_fold"/>
</dbReference>
<reference evidence="13 14" key="1">
    <citation type="journal article" date="2015" name="Genome Announc.">
        <title>Genomes of Geoalkalibacter ferrihydriticus Z-0531T and Geoalkalibacter subterraneus Red1T, Two Haloalkaliphilic Metal-Reducing Deltaproteobacteria.</title>
        <authorList>
            <person name="Badalamenti J.P."/>
            <person name="Krajmalnik-Brown R."/>
            <person name="Torres C.I."/>
            <person name="Bond D.R."/>
        </authorList>
    </citation>
    <scope>NUCLEOTIDE SEQUENCE [LARGE SCALE GENOMIC DNA]</scope>
    <source>
        <strain evidence="13 14">Red1</strain>
    </source>
</reference>
<dbReference type="Proteomes" id="UP000035036">
    <property type="component" value="Chromosome"/>
</dbReference>
<comment type="function">
    <text evidence="1 11">Catalyzes the reversible adenylation of nicotinate mononucleotide (NaMN) to nicotinic acid adenine dinucleotide (NaAD).</text>
</comment>